<dbReference type="GO" id="GO:0000155">
    <property type="term" value="F:phosphorelay sensor kinase activity"/>
    <property type="evidence" value="ECO:0007669"/>
    <property type="project" value="InterPro"/>
</dbReference>
<evidence type="ECO:0000259" key="10">
    <source>
        <dbReference type="Pfam" id="PF02518"/>
    </source>
</evidence>
<comment type="catalytic activity">
    <reaction evidence="1">
        <text>ATP + protein L-histidine = ADP + protein N-phospho-L-histidine.</text>
        <dbReference type="EC" id="2.7.13.3"/>
    </reaction>
</comment>
<keyword evidence="6 12" id="KW-0418">Kinase</keyword>
<keyword evidence="8" id="KW-0902">Two-component regulatory system</keyword>
<evidence type="ECO:0000256" key="6">
    <source>
        <dbReference type="ARBA" id="ARBA00022777"/>
    </source>
</evidence>
<evidence type="ECO:0000256" key="8">
    <source>
        <dbReference type="ARBA" id="ARBA00023012"/>
    </source>
</evidence>
<protein>
    <recommendedName>
        <fullName evidence="2">histidine kinase</fullName>
        <ecNumber evidence="2">2.7.13.3</ecNumber>
    </recommendedName>
</protein>
<feature type="domain" description="Signal transduction histidine kinase subgroup 3 dimerisation and phosphoacceptor" evidence="11">
    <location>
        <begin position="200"/>
        <end position="264"/>
    </location>
</feature>
<dbReference type="Gene3D" id="1.20.5.1930">
    <property type="match status" value="1"/>
</dbReference>
<keyword evidence="13" id="KW-1185">Reference proteome</keyword>
<evidence type="ECO:0000313" key="13">
    <source>
        <dbReference type="Proteomes" id="UP000217889"/>
    </source>
</evidence>
<evidence type="ECO:0000256" key="7">
    <source>
        <dbReference type="ARBA" id="ARBA00022840"/>
    </source>
</evidence>
<dbReference type="Proteomes" id="UP000217889">
    <property type="component" value="Chromosome"/>
</dbReference>
<accession>A0A291GX25</accession>
<dbReference type="RefSeq" id="WP_096799235.1">
    <property type="nucleotide sequence ID" value="NZ_CP023564.1"/>
</dbReference>
<dbReference type="CDD" id="cd16917">
    <property type="entry name" value="HATPase_UhpB-NarQ-NarX-like"/>
    <property type="match status" value="1"/>
</dbReference>
<dbReference type="InterPro" id="IPR003594">
    <property type="entry name" value="HATPase_dom"/>
</dbReference>
<dbReference type="InterPro" id="IPR050482">
    <property type="entry name" value="Sensor_HK_TwoCompSys"/>
</dbReference>
<keyword evidence="9" id="KW-0472">Membrane</keyword>
<dbReference type="InterPro" id="IPR036890">
    <property type="entry name" value="HATPase_C_sf"/>
</dbReference>
<evidence type="ECO:0000256" key="4">
    <source>
        <dbReference type="ARBA" id="ARBA00022679"/>
    </source>
</evidence>
<feature type="transmembrane region" description="Helical" evidence="9">
    <location>
        <begin position="26"/>
        <end position="48"/>
    </location>
</feature>
<evidence type="ECO:0000256" key="5">
    <source>
        <dbReference type="ARBA" id="ARBA00022741"/>
    </source>
</evidence>
<dbReference type="Pfam" id="PF02518">
    <property type="entry name" value="HATPase_c"/>
    <property type="match status" value="1"/>
</dbReference>
<feature type="transmembrane region" description="Helical" evidence="9">
    <location>
        <begin position="87"/>
        <end position="120"/>
    </location>
</feature>
<dbReference type="Gene3D" id="3.30.565.10">
    <property type="entry name" value="Histidine kinase-like ATPase, C-terminal domain"/>
    <property type="match status" value="1"/>
</dbReference>
<keyword evidence="7" id="KW-0067">ATP-binding</keyword>
<evidence type="ECO:0000256" key="2">
    <source>
        <dbReference type="ARBA" id="ARBA00012438"/>
    </source>
</evidence>
<dbReference type="PANTHER" id="PTHR24421">
    <property type="entry name" value="NITRATE/NITRITE SENSOR PROTEIN NARX-RELATED"/>
    <property type="match status" value="1"/>
</dbReference>
<keyword evidence="4" id="KW-0808">Transferase</keyword>
<evidence type="ECO:0000259" key="11">
    <source>
        <dbReference type="Pfam" id="PF07730"/>
    </source>
</evidence>
<dbReference type="SUPFAM" id="SSF55874">
    <property type="entry name" value="ATPase domain of HSP90 chaperone/DNA topoisomerase II/histidine kinase"/>
    <property type="match status" value="1"/>
</dbReference>
<dbReference type="EC" id="2.7.13.3" evidence="2"/>
<keyword evidence="9" id="KW-0812">Transmembrane</keyword>
<evidence type="ECO:0000256" key="9">
    <source>
        <dbReference type="SAM" id="Phobius"/>
    </source>
</evidence>
<dbReference type="InterPro" id="IPR011712">
    <property type="entry name" value="Sig_transdc_His_kin_sub3_dim/P"/>
</dbReference>
<dbReference type="EMBL" id="CP023564">
    <property type="protein sequence ID" value="ATG54770.1"/>
    <property type="molecule type" value="Genomic_DNA"/>
</dbReference>
<evidence type="ECO:0000313" key="12">
    <source>
        <dbReference type="EMBL" id="ATG54770.1"/>
    </source>
</evidence>
<reference evidence="12 13" key="1">
    <citation type="journal article" date="2014" name="Int. J. Syst. Evol. Microbiol.">
        <title>Brachybacterium ginsengisoli sp. nov., isolated from soil of a ginseng field.</title>
        <authorList>
            <person name="Hoang V.A."/>
            <person name="Kim Y.J."/>
            <person name="Nguyen N.L."/>
            <person name="Yang D.C."/>
        </authorList>
    </citation>
    <scope>NUCLEOTIDE SEQUENCE [LARGE SCALE GENOMIC DNA]</scope>
    <source>
        <strain evidence="12 13">DCY80</strain>
    </source>
</reference>
<dbReference type="GO" id="GO:0005524">
    <property type="term" value="F:ATP binding"/>
    <property type="evidence" value="ECO:0007669"/>
    <property type="project" value="UniProtKB-KW"/>
</dbReference>
<feature type="domain" description="Histidine kinase/HSP90-like ATPase" evidence="10">
    <location>
        <begin position="300"/>
        <end position="388"/>
    </location>
</feature>
<proteinExistence type="predicted"/>
<dbReference type="OrthoDB" id="5242012at2"/>
<evidence type="ECO:0000256" key="1">
    <source>
        <dbReference type="ARBA" id="ARBA00000085"/>
    </source>
</evidence>
<name>A0A291GX25_9MICO</name>
<dbReference type="AlphaFoldDB" id="A0A291GX25"/>
<dbReference type="GO" id="GO:0046983">
    <property type="term" value="F:protein dimerization activity"/>
    <property type="evidence" value="ECO:0007669"/>
    <property type="project" value="InterPro"/>
</dbReference>
<dbReference type="Pfam" id="PF07730">
    <property type="entry name" value="HisKA_3"/>
    <property type="match status" value="1"/>
</dbReference>
<keyword evidence="3" id="KW-0597">Phosphoprotein</keyword>
<dbReference type="PANTHER" id="PTHR24421:SF10">
    <property type="entry name" value="NITRATE_NITRITE SENSOR PROTEIN NARQ"/>
    <property type="match status" value="1"/>
</dbReference>
<sequence length="390" mass="42893">MRLPDLSRITVPREPVRLARRALRHVVGTVLGLLFGALLLLTIPLLVIRWRGPFRRARRWETWRLERFYRLRLGAPPDTFLGGRRALLHAVLAGVLGYVMIDLLLLVASIVLGSATQTIIAEPVVFEYALFVISRPALPVLLIFGTSSLLAAALFAEAAAWLQSALLRRWTSVSREDALETRISRLLTTRRGVVLAIDDERRRIERDLHDGVQQNVVSLSVTLARARRMSDPQRARELLDQAHAQSQSLIEEVRQVAWRVYPNALDEHGLATALGDVAAASPLPVHLDHRVEGEIPRAVESAAYFVVREAVNNVVKHARATEVHLQLMVEGSPGRRSLRVSIRDDGVGGADPEGGGLQGLARRVAALDGTVKVDSPLGGPTVITAELPCD</sequence>
<dbReference type="GO" id="GO:0016020">
    <property type="term" value="C:membrane"/>
    <property type="evidence" value="ECO:0007669"/>
    <property type="project" value="InterPro"/>
</dbReference>
<evidence type="ECO:0000256" key="3">
    <source>
        <dbReference type="ARBA" id="ARBA00022553"/>
    </source>
</evidence>
<keyword evidence="5" id="KW-0547">Nucleotide-binding</keyword>
<keyword evidence="9" id="KW-1133">Transmembrane helix</keyword>
<dbReference type="KEGG" id="bgg:CFK41_08310"/>
<organism evidence="12 13">
    <name type="scientific">Brachybacterium ginsengisoli</name>
    <dbReference type="NCBI Taxonomy" id="1331682"/>
    <lineage>
        <taxon>Bacteria</taxon>
        <taxon>Bacillati</taxon>
        <taxon>Actinomycetota</taxon>
        <taxon>Actinomycetes</taxon>
        <taxon>Micrococcales</taxon>
        <taxon>Dermabacteraceae</taxon>
        <taxon>Brachybacterium</taxon>
    </lineage>
</organism>
<gene>
    <name evidence="12" type="ORF">CFK41_08310</name>
</gene>